<protein>
    <submittedName>
        <fullName evidence="1">Uncharacterized protein</fullName>
    </submittedName>
</protein>
<gene>
    <name evidence="1" type="ORF">CAUJ_LOCUS1577</name>
</gene>
<keyword evidence="2" id="KW-1185">Reference proteome</keyword>
<name>A0A8S1GS96_9PELO</name>
<reference evidence="1" key="1">
    <citation type="submission" date="2020-10" db="EMBL/GenBank/DDBJ databases">
        <authorList>
            <person name="Kikuchi T."/>
        </authorList>
    </citation>
    <scope>NUCLEOTIDE SEQUENCE</scope>
    <source>
        <strain evidence="1">NKZ352</strain>
    </source>
</reference>
<evidence type="ECO:0000313" key="2">
    <source>
        <dbReference type="Proteomes" id="UP000835052"/>
    </source>
</evidence>
<accession>A0A8S1GS96</accession>
<proteinExistence type="predicted"/>
<sequence length="76" mass="8365">MGMASTRIMCGGGSDVGGWKKTRHTRLPIKNRNAKRARQQMNDLSVARRLSARACAAAAVDNNHFVRKACKGYMTN</sequence>
<dbReference type="Proteomes" id="UP000835052">
    <property type="component" value="Unassembled WGS sequence"/>
</dbReference>
<organism evidence="1 2">
    <name type="scientific">Caenorhabditis auriculariae</name>
    <dbReference type="NCBI Taxonomy" id="2777116"/>
    <lineage>
        <taxon>Eukaryota</taxon>
        <taxon>Metazoa</taxon>
        <taxon>Ecdysozoa</taxon>
        <taxon>Nematoda</taxon>
        <taxon>Chromadorea</taxon>
        <taxon>Rhabditida</taxon>
        <taxon>Rhabditina</taxon>
        <taxon>Rhabditomorpha</taxon>
        <taxon>Rhabditoidea</taxon>
        <taxon>Rhabditidae</taxon>
        <taxon>Peloderinae</taxon>
        <taxon>Caenorhabditis</taxon>
    </lineage>
</organism>
<dbReference type="AlphaFoldDB" id="A0A8S1GS96"/>
<evidence type="ECO:0000313" key="1">
    <source>
        <dbReference type="EMBL" id="CAD6185658.1"/>
    </source>
</evidence>
<dbReference type="EMBL" id="CAJGYM010000003">
    <property type="protein sequence ID" value="CAD6185658.1"/>
    <property type="molecule type" value="Genomic_DNA"/>
</dbReference>
<comment type="caution">
    <text evidence="1">The sequence shown here is derived from an EMBL/GenBank/DDBJ whole genome shotgun (WGS) entry which is preliminary data.</text>
</comment>